<keyword evidence="5" id="KW-1185">Reference proteome</keyword>
<feature type="transmembrane region" description="Helical" evidence="1">
    <location>
        <begin position="311"/>
        <end position="329"/>
    </location>
</feature>
<dbReference type="STRING" id="1004.SAMN05661012_06688"/>
<dbReference type="EMBL" id="CP140154">
    <property type="protein sequence ID" value="WQG88236.1"/>
    <property type="molecule type" value="Genomic_DNA"/>
</dbReference>
<evidence type="ECO:0000313" key="2">
    <source>
        <dbReference type="EMBL" id="SFW90859.1"/>
    </source>
</evidence>
<feature type="transmembrane region" description="Helical" evidence="1">
    <location>
        <begin position="363"/>
        <end position="382"/>
    </location>
</feature>
<name>A0A1K1T2Q6_9BACT</name>
<feature type="transmembrane region" description="Helical" evidence="1">
    <location>
        <begin position="12"/>
        <end position="33"/>
    </location>
</feature>
<reference evidence="2 4" key="1">
    <citation type="submission" date="2016-11" db="EMBL/GenBank/DDBJ databases">
        <authorList>
            <person name="Jaros S."/>
            <person name="Januszkiewicz K."/>
            <person name="Wedrychowicz H."/>
        </authorList>
    </citation>
    <scope>NUCLEOTIDE SEQUENCE [LARGE SCALE GENOMIC DNA]</scope>
    <source>
        <strain evidence="2 4">DSM 784</strain>
    </source>
</reference>
<sequence length="540" mass="62171">MQSSVFKLNRHIIISISLILLLAPLFFGEYYILLYTKGIFSYSLDDPFIHMAIAKNIVLHNTWGVTKYEFASASSSILYPLVLAIFFKFFGVNIIAPFIINIIAAIILIILIQKRYHKLGIPPIFQLLGLTGIIFLTPLAYIISTGMEHTLQILFCYLIIFSFADWITHEIKNGNKKWKIPLPLYIYGMLVTSIRYEGIFIIITVCLILFFLGKIIPVIIYGFISVCPVLIYGFYSKLHGGFFLPNSVILKSDNLSLSANSLVTFFTRIPEKLYYPHAMMHDLLIQKTLIILPLLYFLFKNKIPDKTNIRYCIILITAITVTHLLFAKIDFSYRYESYLIVMCLVLVFCIIPYISFDFENFKINSSSIISIGLSVYLVIPFLERGFDSSSTIVPISKRYFNQNYSMAQFIHKYYDGVPIAVYDLGEVSYFNNNSYILDIGGLGNNEVAKSYHGGYYNYNFINNIVKEKDIKIAAVFDISIPSQIQSKWKKVATWHSLDFEIPHYDLQFYAVDSTYTANLLANLKNYEKVVPKNEIITYYE</sequence>
<evidence type="ECO:0008006" key="6">
    <source>
        <dbReference type="Google" id="ProtNLM"/>
    </source>
</evidence>
<accession>A0A1K1T2Q6</accession>
<organism evidence="2 4">
    <name type="scientific">Chitinophaga sancti</name>
    <dbReference type="NCBI Taxonomy" id="1004"/>
    <lineage>
        <taxon>Bacteria</taxon>
        <taxon>Pseudomonadati</taxon>
        <taxon>Bacteroidota</taxon>
        <taxon>Chitinophagia</taxon>
        <taxon>Chitinophagales</taxon>
        <taxon>Chitinophagaceae</taxon>
        <taxon>Chitinophaga</taxon>
    </lineage>
</organism>
<evidence type="ECO:0000256" key="1">
    <source>
        <dbReference type="SAM" id="Phobius"/>
    </source>
</evidence>
<proteinExistence type="predicted"/>
<keyword evidence="1" id="KW-0812">Transmembrane</keyword>
<evidence type="ECO:0000313" key="5">
    <source>
        <dbReference type="Proteomes" id="UP001326715"/>
    </source>
</evidence>
<dbReference type="RefSeq" id="WP_072366704.1">
    <property type="nucleotide sequence ID" value="NZ_CP139972.1"/>
</dbReference>
<dbReference type="Proteomes" id="UP001326715">
    <property type="component" value="Chromosome"/>
</dbReference>
<feature type="transmembrane region" description="Helical" evidence="1">
    <location>
        <begin position="184"/>
        <end position="212"/>
    </location>
</feature>
<feature type="transmembrane region" description="Helical" evidence="1">
    <location>
        <begin position="278"/>
        <end position="299"/>
    </location>
</feature>
<evidence type="ECO:0000313" key="3">
    <source>
        <dbReference type="EMBL" id="WQG88236.1"/>
    </source>
</evidence>
<dbReference type="EMBL" id="FPIZ01000055">
    <property type="protein sequence ID" value="SFW90859.1"/>
    <property type="molecule type" value="Genomic_DNA"/>
</dbReference>
<dbReference type="AlphaFoldDB" id="A0A1K1T2Q6"/>
<feature type="transmembrane region" description="Helical" evidence="1">
    <location>
        <begin position="149"/>
        <end position="168"/>
    </location>
</feature>
<keyword evidence="1" id="KW-1133">Transmembrane helix</keyword>
<feature type="transmembrane region" description="Helical" evidence="1">
    <location>
        <begin position="218"/>
        <end position="236"/>
    </location>
</feature>
<gene>
    <name evidence="2" type="ORF">SAMN05661012_06688</name>
    <name evidence="3" type="ORF">SR876_25230</name>
</gene>
<dbReference type="OrthoDB" id="104925at2"/>
<reference evidence="3 5" key="2">
    <citation type="submission" date="2023-11" db="EMBL/GenBank/DDBJ databases">
        <title>MicrobeMod: A computational toolkit for identifying prokaryotic methylation and restriction-modification with nanopore sequencing.</title>
        <authorList>
            <person name="Crits-Christoph A."/>
            <person name="Kang S.C."/>
            <person name="Lee H."/>
            <person name="Ostrov N."/>
        </authorList>
    </citation>
    <scope>NUCLEOTIDE SEQUENCE [LARGE SCALE GENOMIC DNA]</scope>
    <source>
        <strain evidence="3 5">ATCC 23090</strain>
    </source>
</reference>
<dbReference type="Proteomes" id="UP000183788">
    <property type="component" value="Unassembled WGS sequence"/>
</dbReference>
<evidence type="ECO:0000313" key="4">
    <source>
        <dbReference type="Proteomes" id="UP000183788"/>
    </source>
</evidence>
<keyword evidence="1" id="KW-0472">Membrane</keyword>
<feature type="transmembrane region" description="Helical" evidence="1">
    <location>
        <begin position="124"/>
        <end position="143"/>
    </location>
</feature>
<protein>
    <recommendedName>
        <fullName evidence="6">4-amino-4-deoxy-L-arabinose transferase</fullName>
    </recommendedName>
</protein>
<feature type="transmembrane region" description="Helical" evidence="1">
    <location>
        <begin position="85"/>
        <end position="112"/>
    </location>
</feature>
<feature type="transmembrane region" description="Helical" evidence="1">
    <location>
        <begin position="335"/>
        <end position="356"/>
    </location>
</feature>